<reference evidence="2" key="1">
    <citation type="journal article" date="2015" name="PeerJ">
        <title>First genomic representation of candidate bacterial phylum KSB3 points to enhanced environmental sensing as a trigger of wastewater bulking.</title>
        <authorList>
            <person name="Sekiguchi Y."/>
            <person name="Ohashi A."/>
            <person name="Parks D.H."/>
            <person name="Yamauchi T."/>
            <person name="Tyson G.W."/>
            <person name="Hugenholtz P."/>
        </authorList>
    </citation>
    <scope>NUCLEOTIDE SEQUENCE [LARGE SCALE GENOMIC DNA]</scope>
</reference>
<dbReference type="EMBL" id="DF820455">
    <property type="protein sequence ID" value="GAK50043.1"/>
    <property type="molecule type" value="Genomic_DNA"/>
</dbReference>
<evidence type="ECO:0000313" key="3">
    <source>
        <dbReference type="Proteomes" id="UP000030700"/>
    </source>
</evidence>
<evidence type="ECO:0000313" key="2">
    <source>
        <dbReference type="EMBL" id="GAK50043.1"/>
    </source>
</evidence>
<sequence>MQMHSETNWIAATEQGGFDRVQSQTPRKKSAILVEEPISTEALDTYLHHLCHCKKKPHHWITPELCKLVAGKG</sequence>
<accession>A0A0S6VRS4</accession>
<protein>
    <submittedName>
        <fullName evidence="2">Uncharacterized protein</fullName>
    </submittedName>
</protein>
<organism evidence="2">
    <name type="scientific">Candidatus Moduliflexus flocculans</name>
    <dbReference type="NCBI Taxonomy" id="1499966"/>
    <lineage>
        <taxon>Bacteria</taxon>
        <taxon>Candidatus Moduliflexota</taxon>
        <taxon>Candidatus Moduliflexia</taxon>
        <taxon>Candidatus Moduliflexales</taxon>
        <taxon>Candidatus Moduliflexaceae</taxon>
    </lineage>
</organism>
<dbReference type="AlphaFoldDB" id="A0A0S6VRS4"/>
<evidence type="ECO:0000256" key="1">
    <source>
        <dbReference type="SAM" id="MobiDB-lite"/>
    </source>
</evidence>
<proteinExistence type="predicted"/>
<dbReference type="Proteomes" id="UP000030700">
    <property type="component" value="Unassembled WGS sequence"/>
</dbReference>
<gene>
    <name evidence="2" type="ORF">U14_01268</name>
</gene>
<dbReference type="HOGENOM" id="CLU_2697053_0_0_0"/>
<feature type="region of interest" description="Disordered" evidence="1">
    <location>
        <begin position="1"/>
        <end position="26"/>
    </location>
</feature>
<keyword evidence="3" id="KW-1185">Reference proteome</keyword>
<feature type="compositionally biased region" description="Polar residues" evidence="1">
    <location>
        <begin position="1"/>
        <end position="10"/>
    </location>
</feature>
<name>A0A0S6VRS4_9BACT</name>